<evidence type="ECO:0000256" key="6">
    <source>
        <dbReference type="ARBA" id="ARBA00023136"/>
    </source>
</evidence>
<reference evidence="9" key="1">
    <citation type="submission" date="2020-03" db="EMBL/GenBank/DDBJ databases">
        <title>Draft sequencing of Calidifontibacter sp. DB0510.</title>
        <authorList>
            <person name="Kim D.-U."/>
        </authorList>
    </citation>
    <scope>NUCLEOTIDE SEQUENCE</scope>
    <source>
        <strain evidence="9">DB0510</strain>
    </source>
</reference>
<evidence type="ECO:0000256" key="1">
    <source>
        <dbReference type="ARBA" id="ARBA00004651"/>
    </source>
</evidence>
<evidence type="ECO:0000256" key="2">
    <source>
        <dbReference type="ARBA" id="ARBA00022448"/>
    </source>
</evidence>
<dbReference type="AlphaFoldDB" id="A0A967B4N2"/>
<keyword evidence="3" id="KW-1003">Cell membrane</keyword>
<dbReference type="Proteomes" id="UP000744769">
    <property type="component" value="Unassembled WGS sequence"/>
</dbReference>
<feature type="transmembrane region" description="Helical" evidence="7">
    <location>
        <begin position="51"/>
        <end position="71"/>
    </location>
</feature>
<dbReference type="InterPro" id="IPR050171">
    <property type="entry name" value="MFS_Transporters"/>
</dbReference>
<feature type="transmembrane region" description="Helical" evidence="7">
    <location>
        <begin position="137"/>
        <end position="160"/>
    </location>
</feature>
<dbReference type="PRINTS" id="PR01035">
    <property type="entry name" value="TCRTETA"/>
</dbReference>
<name>A0A967B4N2_9MICO</name>
<keyword evidence="10" id="KW-1185">Reference proteome</keyword>
<evidence type="ECO:0000259" key="8">
    <source>
        <dbReference type="PROSITE" id="PS50850"/>
    </source>
</evidence>
<dbReference type="GO" id="GO:0022857">
    <property type="term" value="F:transmembrane transporter activity"/>
    <property type="evidence" value="ECO:0007669"/>
    <property type="project" value="InterPro"/>
</dbReference>
<feature type="transmembrane region" description="Helical" evidence="7">
    <location>
        <begin position="280"/>
        <end position="298"/>
    </location>
</feature>
<evidence type="ECO:0000256" key="3">
    <source>
        <dbReference type="ARBA" id="ARBA00022475"/>
    </source>
</evidence>
<dbReference type="Gene3D" id="1.20.1250.20">
    <property type="entry name" value="MFS general substrate transporter like domains"/>
    <property type="match status" value="1"/>
</dbReference>
<comment type="caution">
    <text evidence="9">The sequence shown here is derived from an EMBL/GenBank/DDBJ whole genome shotgun (WGS) entry which is preliminary data.</text>
</comment>
<evidence type="ECO:0000313" key="10">
    <source>
        <dbReference type="Proteomes" id="UP000744769"/>
    </source>
</evidence>
<feature type="transmembrane region" description="Helical" evidence="7">
    <location>
        <begin position="304"/>
        <end position="331"/>
    </location>
</feature>
<protein>
    <submittedName>
        <fullName evidence="9">MFS transporter</fullName>
    </submittedName>
</protein>
<keyword evidence="5 7" id="KW-1133">Transmembrane helix</keyword>
<comment type="subcellular location">
    <subcellularLocation>
        <location evidence="1">Cell membrane</location>
        <topology evidence="1">Multi-pass membrane protein</topology>
    </subcellularLocation>
</comment>
<dbReference type="InterPro" id="IPR020846">
    <property type="entry name" value="MFS_dom"/>
</dbReference>
<dbReference type="InterPro" id="IPR011701">
    <property type="entry name" value="MFS"/>
</dbReference>
<keyword evidence="2" id="KW-0813">Transport</keyword>
<dbReference type="RefSeq" id="WP_166198255.1">
    <property type="nucleotide sequence ID" value="NZ_JAAOIV010000013.1"/>
</dbReference>
<feature type="transmembrane region" description="Helical" evidence="7">
    <location>
        <begin position="15"/>
        <end position="39"/>
    </location>
</feature>
<dbReference type="InterPro" id="IPR001958">
    <property type="entry name" value="Tet-R_TetA/multi-R_MdtG-like"/>
</dbReference>
<sequence length="405" mass="42215">MRQRLGIPPVGRNRFFVTAMAIDAVGTGVFAPVAMLYFLATTSVGVGRVGLALSIAAAIAIPMTFVTGLLVDTFGPRPILLSANAVQALVYLGYPFVHGFTGIVVATTVASLGQALFWGSFSPTVAALSRPGEREMWFGFLGALRNVGFAVGGIASGLVVTIGTPTAFHAIVIVNAVSYAVAFAMLSRERVRRPKPTHEPTHWAIALRDKDYRPLLVNNLAYAVCSLALVYAMPVYAVSVLGLPGWTAGAIYTVNTVLVGFGQGPAVAAMRGHVRARVTAAGYVAFIVGFGLLAVASAPAEVIAVGTVLVGVAVYTVGEVMCGPVLSAIAVESRPEAERGRYLSVYQLTWNLASVIAPGGFGLLLQFNRPSVWLALIAVAAAAGLLALRLPLRLPVAGQVVTNKA</sequence>
<proteinExistence type="predicted"/>
<evidence type="ECO:0000256" key="5">
    <source>
        <dbReference type="ARBA" id="ARBA00022989"/>
    </source>
</evidence>
<feature type="transmembrane region" description="Helical" evidence="7">
    <location>
        <begin position="220"/>
        <end position="243"/>
    </location>
</feature>
<dbReference type="Pfam" id="PF07690">
    <property type="entry name" value="MFS_1"/>
    <property type="match status" value="1"/>
</dbReference>
<keyword evidence="4 7" id="KW-0812">Transmembrane</keyword>
<dbReference type="SUPFAM" id="SSF103473">
    <property type="entry name" value="MFS general substrate transporter"/>
    <property type="match status" value="1"/>
</dbReference>
<feature type="transmembrane region" description="Helical" evidence="7">
    <location>
        <begin position="371"/>
        <end position="388"/>
    </location>
</feature>
<feature type="transmembrane region" description="Helical" evidence="7">
    <location>
        <begin position="343"/>
        <end position="365"/>
    </location>
</feature>
<feature type="domain" description="Major facilitator superfamily (MFS) profile" evidence="8">
    <location>
        <begin position="12"/>
        <end position="395"/>
    </location>
</feature>
<feature type="transmembrane region" description="Helical" evidence="7">
    <location>
        <begin position="91"/>
        <end position="117"/>
    </location>
</feature>
<feature type="transmembrane region" description="Helical" evidence="7">
    <location>
        <begin position="166"/>
        <end position="186"/>
    </location>
</feature>
<dbReference type="InterPro" id="IPR036259">
    <property type="entry name" value="MFS_trans_sf"/>
</dbReference>
<evidence type="ECO:0000313" key="9">
    <source>
        <dbReference type="EMBL" id="NHN57205.1"/>
    </source>
</evidence>
<accession>A0A967B4N2</accession>
<organism evidence="9 10">
    <name type="scientific">Metallococcus carri</name>
    <dbReference type="NCBI Taxonomy" id="1656884"/>
    <lineage>
        <taxon>Bacteria</taxon>
        <taxon>Bacillati</taxon>
        <taxon>Actinomycetota</taxon>
        <taxon>Actinomycetes</taxon>
        <taxon>Micrococcales</taxon>
        <taxon>Dermacoccaceae</taxon>
        <taxon>Metallococcus</taxon>
    </lineage>
</organism>
<dbReference type="PROSITE" id="PS50850">
    <property type="entry name" value="MFS"/>
    <property type="match status" value="1"/>
</dbReference>
<feature type="transmembrane region" description="Helical" evidence="7">
    <location>
        <begin position="249"/>
        <end position="268"/>
    </location>
</feature>
<dbReference type="PANTHER" id="PTHR23517">
    <property type="entry name" value="RESISTANCE PROTEIN MDTM, PUTATIVE-RELATED-RELATED"/>
    <property type="match status" value="1"/>
</dbReference>
<keyword evidence="6 7" id="KW-0472">Membrane</keyword>
<gene>
    <name evidence="9" type="ORF">G9U51_15645</name>
</gene>
<dbReference type="PANTHER" id="PTHR23517:SF2">
    <property type="entry name" value="MULTIDRUG RESISTANCE PROTEIN MDTH"/>
    <property type="match status" value="1"/>
</dbReference>
<dbReference type="GO" id="GO:0005886">
    <property type="term" value="C:plasma membrane"/>
    <property type="evidence" value="ECO:0007669"/>
    <property type="project" value="UniProtKB-SubCell"/>
</dbReference>
<evidence type="ECO:0000256" key="7">
    <source>
        <dbReference type="SAM" id="Phobius"/>
    </source>
</evidence>
<evidence type="ECO:0000256" key="4">
    <source>
        <dbReference type="ARBA" id="ARBA00022692"/>
    </source>
</evidence>
<dbReference type="EMBL" id="JAAOIV010000013">
    <property type="protein sequence ID" value="NHN57205.1"/>
    <property type="molecule type" value="Genomic_DNA"/>
</dbReference>